<dbReference type="EMBL" id="LSGP01000013">
    <property type="protein sequence ID" value="KYZ77350.1"/>
    <property type="molecule type" value="Genomic_DNA"/>
</dbReference>
<organism evidence="1 2">
    <name type="scientific">Anaerosporomusa subterranea</name>
    <dbReference type="NCBI Taxonomy" id="1794912"/>
    <lineage>
        <taxon>Bacteria</taxon>
        <taxon>Bacillati</taxon>
        <taxon>Bacillota</taxon>
        <taxon>Negativicutes</taxon>
        <taxon>Acetonemataceae</taxon>
        <taxon>Anaerosporomusa</taxon>
    </lineage>
</organism>
<comment type="caution">
    <text evidence="1">The sequence shown here is derived from an EMBL/GenBank/DDBJ whole genome shotgun (WGS) entry which is preliminary data.</text>
</comment>
<evidence type="ECO:0000313" key="2">
    <source>
        <dbReference type="Proteomes" id="UP000076268"/>
    </source>
</evidence>
<protein>
    <recommendedName>
        <fullName evidence="3">DUF4127 family protein</fullName>
    </recommendedName>
</protein>
<accession>A0A154BU68</accession>
<keyword evidence="2" id="KW-1185">Reference proteome</keyword>
<reference evidence="1 2" key="1">
    <citation type="submission" date="2016-02" db="EMBL/GenBank/DDBJ databases">
        <title>Anaerosporomusa subterraneum gen. nov., sp. nov., a spore-forming obligate anaerobe isolated from saprolite.</title>
        <authorList>
            <person name="Choi J.K."/>
            <person name="Shah M."/>
            <person name="Yee N."/>
        </authorList>
    </citation>
    <scope>NUCLEOTIDE SEQUENCE [LARGE SCALE GENOMIC DNA]</scope>
    <source>
        <strain evidence="1 2">RU4</strain>
    </source>
</reference>
<dbReference type="STRING" id="1794912.AXX12_04260"/>
<gene>
    <name evidence="1" type="ORF">AXX12_04260</name>
</gene>
<dbReference type="InterPro" id="IPR025394">
    <property type="entry name" value="DUF4127"/>
</dbReference>
<dbReference type="Pfam" id="PF13552">
    <property type="entry name" value="DUF4127"/>
    <property type="match status" value="1"/>
</dbReference>
<dbReference type="AlphaFoldDB" id="A0A154BU68"/>
<dbReference type="Proteomes" id="UP000076268">
    <property type="component" value="Unassembled WGS sequence"/>
</dbReference>
<evidence type="ECO:0000313" key="1">
    <source>
        <dbReference type="EMBL" id="KYZ77350.1"/>
    </source>
</evidence>
<evidence type="ECO:0008006" key="3">
    <source>
        <dbReference type="Google" id="ProtNLM"/>
    </source>
</evidence>
<dbReference type="RefSeq" id="WP_066239525.1">
    <property type="nucleotide sequence ID" value="NZ_LSGP01000013.1"/>
</dbReference>
<sequence length="553" mass="63007">MHRRFIVYFLAIAFITLFTTAVGQLSGVLRRATPVDLPERQYTQTLVLLPLDSRPACTQLVEQLGYLANIRVVMPPADYLDNYTQPGNRIALAEWLKESVKQADAVIVSTDMLLSGSLIASRSDIPTPENISAVAELLTTIRQNNPHIRLYSFHIIPRLLIADHTPDRQYQKAMQNYSILQDQMLLFENPLDFERFASLEETIPKRIIDEHQLLYARNQEAHRVWMALAKANILDAVVIGQDDGYHFGLPNMVKQRLEAEIESEQLSDRVIITRGADEVALTLLGRLANENKSPTRVFVEYSSPDAPHVVMPFMSHSVSTTVTEKIKLIHAVEVESAQQADFILFVHIGRQNSSPYSLKSSAQRLKHLVNSGQPVALVDLAENFYARQTLLPYAIDADVRVDRLAAYAGWNTTSNSIGTAVTQAALYISNQTTDPANLLRLHYDNLTFLAARFLDDWHYLKEIQPQIDQRLRASGTDPYNLQIQREKTEILIRREMTERTRSVLRQVFNKPMYLPGFTQPFLITQIDNSIHLPWDRTFEIKIEPRISLVQLEP</sequence>
<name>A0A154BU68_ANASB</name>
<dbReference type="OrthoDB" id="9789552at2"/>
<proteinExistence type="predicted"/>